<sequence length="124" mass="15242">MRVNPLFCIFYLLFFFMGGVLSCFFFSFFNFENEFYYYLHSLLCSTTAFCLFFFFISPFSMLTRWVFLFHNSNRKRKMYAHVWIITSEKERGKQKETNDYVKCIEYLIRILFFFGLLRSLNLIQ</sequence>
<proteinExistence type="predicted"/>
<evidence type="ECO:0000313" key="2">
    <source>
        <dbReference type="EMBL" id="EPY17999.1"/>
    </source>
</evidence>
<keyword evidence="3" id="KW-1185">Reference proteome</keyword>
<keyword evidence="1" id="KW-0812">Transmembrane</keyword>
<evidence type="ECO:0000313" key="3">
    <source>
        <dbReference type="Proteomes" id="UP000015354"/>
    </source>
</evidence>
<dbReference type="EMBL" id="ATMH01010179">
    <property type="protein sequence ID" value="EPY17999.1"/>
    <property type="molecule type" value="Genomic_DNA"/>
</dbReference>
<accession>S9TMK2</accession>
<dbReference type="PROSITE" id="PS51257">
    <property type="entry name" value="PROKAR_LIPOPROTEIN"/>
    <property type="match status" value="1"/>
</dbReference>
<name>S9TMK2_9TRYP</name>
<feature type="transmembrane region" description="Helical" evidence="1">
    <location>
        <begin position="35"/>
        <end position="68"/>
    </location>
</feature>
<protein>
    <submittedName>
        <fullName evidence="2">Uncharacterized protein</fullName>
    </submittedName>
</protein>
<evidence type="ECO:0000256" key="1">
    <source>
        <dbReference type="SAM" id="Phobius"/>
    </source>
</evidence>
<gene>
    <name evidence="2" type="ORF">STCU_10265</name>
</gene>
<organism evidence="2 3">
    <name type="scientific">Strigomonas culicis</name>
    <dbReference type="NCBI Taxonomy" id="28005"/>
    <lineage>
        <taxon>Eukaryota</taxon>
        <taxon>Discoba</taxon>
        <taxon>Euglenozoa</taxon>
        <taxon>Kinetoplastea</taxon>
        <taxon>Metakinetoplastina</taxon>
        <taxon>Trypanosomatida</taxon>
        <taxon>Trypanosomatidae</taxon>
        <taxon>Strigomonadinae</taxon>
        <taxon>Strigomonas</taxon>
    </lineage>
</organism>
<keyword evidence="1" id="KW-1133">Transmembrane helix</keyword>
<dbReference type="Proteomes" id="UP000015354">
    <property type="component" value="Unassembled WGS sequence"/>
</dbReference>
<comment type="caution">
    <text evidence="2">The sequence shown here is derived from an EMBL/GenBank/DDBJ whole genome shotgun (WGS) entry which is preliminary data.</text>
</comment>
<feature type="transmembrane region" description="Helical" evidence="1">
    <location>
        <begin position="7"/>
        <end position="29"/>
    </location>
</feature>
<reference evidence="2 3" key="1">
    <citation type="journal article" date="2013" name="PLoS ONE">
        <title>Predicting the Proteins of Angomonas deanei, Strigomonas culicis and Their Respective Endosymbionts Reveals New Aspects of the Trypanosomatidae Family.</title>
        <authorList>
            <person name="Motta M.C."/>
            <person name="Martins A.C."/>
            <person name="de Souza S.S."/>
            <person name="Catta-Preta C.M."/>
            <person name="Silva R."/>
            <person name="Klein C.C."/>
            <person name="de Almeida L.G."/>
            <person name="de Lima Cunha O."/>
            <person name="Ciapina L.P."/>
            <person name="Brocchi M."/>
            <person name="Colabardini A.C."/>
            <person name="de Araujo Lima B."/>
            <person name="Machado C.R."/>
            <person name="de Almeida Soares C.M."/>
            <person name="Probst C.M."/>
            <person name="de Menezes C.B."/>
            <person name="Thompson C.E."/>
            <person name="Bartholomeu D.C."/>
            <person name="Gradia D.F."/>
            <person name="Pavoni D.P."/>
            <person name="Grisard E.C."/>
            <person name="Fantinatti-Garboggini F."/>
            <person name="Marchini F.K."/>
            <person name="Rodrigues-Luiz G.F."/>
            <person name="Wagner G."/>
            <person name="Goldman G.H."/>
            <person name="Fietto J.L."/>
            <person name="Elias M.C."/>
            <person name="Goldman M.H."/>
            <person name="Sagot M.F."/>
            <person name="Pereira M."/>
            <person name="Stoco P.H."/>
            <person name="de Mendonca-Neto R.P."/>
            <person name="Teixeira S.M."/>
            <person name="Maciel T.E."/>
            <person name="de Oliveira Mendes T.A."/>
            <person name="Urmenyi T.P."/>
            <person name="de Souza W."/>
            <person name="Schenkman S."/>
            <person name="de Vasconcelos A.T."/>
        </authorList>
    </citation>
    <scope>NUCLEOTIDE SEQUENCE [LARGE SCALE GENOMIC DNA]</scope>
</reference>
<keyword evidence="1" id="KW-0472">Membrane</keyword>
<dbReference type="AlphaFoldDB" id="S9TMK2"/>